<evidence type="ECO:0000256" key="1">
    <source>
        <dbReference type="ARBA" id="ARBA00004162"/>
    </source>
</evidence>
<keyword evidence="7" id="KW-0813">Transport</keyword>
<dbReference type="Proteomes" id="UP001610100">
    <property type="component" value="Unassembled WGS sequence"/>
</dbReference>
<evidence type="ECO:0000256" key="2">
    <source>
        <dbReference type="ARBA" id="ARBA00005811"/>
    </source>
</evidence>
<evidence type="ECO:0000256" key="5">
    <source>
        <dbReference type="ARBA" id="ARBA00022989"/>
    </source>
</evidence>
<gene>
    <name evidence="8" type="ORF">V8G58_11970</name>
</gene>
<organism evidence="8 9">
    <name type="scientific">Gaetbulibacter aestuarii</name>
    <dbReference type="NCBI Taxonomy" id="1502358"/>
    <lineage>
        <taxon>Bacteria</taxon>
        <taxon>Pseudomonadati</taxon>
        <taxon>Bacteroidota</taxon>
        <taxon>Flavobacteriia</taxon>
        <taxon>Flavobacteriales</taxon>
        <taxon>Flavobacteriaceae</taxon>
        <taxon>Gaetbulibacter</taxon>
    </lineage>
</organism>
<accession>A0ABW7N0Q0</accession>
<protein>
    <submittedName>
        <fullName evidence="8">Biopolymer transporter ExbD</fullName>
    </submittedName>
</protein>
<evidence type="ECO:0000313" key="9">
    <source>
        <dbReference type="Proteomes" id="UP001610100"/>
    </source>
</evidence>
<evidence type="ECO:0000256" key="3">
    <source>
        <dbReference type="ARBA" id="ARBA00022475"/>
    </source>
</evidence>
<evidence type="ECO:0000256" key="7">
    <source>
        <dbReference type="RuleBase" id="RU003879"/>
    </source>
</evidence>
<comment type="subcellular location">
    <subcellularLocation>
        <location evidence="1">Cell membrane</location>
        <topology evidence="1">Single-pass membrane protein</topology>
    </subcellularLocation>
    <subcellularLocation>
        <location evidence="7">Cell membrane</location>
        <topology evidence="7">Single-pass type II membrane protein</topology>
    </subcellularLocation>
</comment>
<keyword evidence="3" id="KW-1003">Cell membrane</keyword>
<keyword evidence="9" id="KW-1185">Reference proteome</keyword>
<keyword evidence="5" id="KW-1133">Transmembrane helix</keyword>
<evidence type="ECO:0000313" key="8">
    <source>
        <dbReference type="EMBL" id="MFH6772651.1"/>
    </source>
</evidence>
<keyword evidence="7" id="KW-0653">Protein transport</keyword>
<comment type="similarity">
    <text evidence="2 7">Belongs to the ExbD/TolR family.</text>
</comment>
<dbReference type="InterPro" id="IPR003400">
    <property type="entry name" value="ExbD"/>
</dbReference>
<dbReference type="EMBL" id="JBAWKB010000004">
    <property type="protein sequence ID" value="MFH6772651.1"/>
    <property type="molecule type" value="Genomic_DNA"/>
</dbReference>
<dbReference type="Pfam" id="PF02472">
    <property type="entry name" value="ExbD"/>
    <property type="match status" value="1"/>
</dbReference>
<keyword evidence="6" id="KW-0472">Membrane</keyword>
<dbReference type="RefSeq" id="WP_344741931.1">
    <property type="nucleotide sequence ID" value="NZ_BAABAY010000006.1"/>
</dbReference>
<dbReference type="PANTHER" id="PTHR30558:SF3">
    <property type="entry name" value="BIOPOLYMER TRANSPORT PROTEIN EXBD-RELATED"/>
    <property type="match status" value="1"/>
</dbReference>
<comment type="caution">
    <text evidence="8">The sequence shown here is derived from an EMBL/GenBank/DDBJ whole genome shotgun (WGS) entry which is preliminary data.</text>
</comment>
<evidence type="ECO:0000256" key="6">
    <source>
        <dbReference type="ARBA" id="ARBA00023136"/>
    </source>
</evidence>
<proteinExistence type="inferred from homology"/>
<reference evidence="8 9" key="1">
    <citation type="submission" date="2024-02" db="EMBL/GenBank/DDBJ databases">
        <title>A Gaetbulibacter species isolated from tidal flats and genomic insights of their niches.</title>
        <authorList>
            <person name="Ye Y."/>
        </authorList>
    </citation>
    <scope>NUCLEOTIDE SEQUENCE [LARGE SCALE GENOMIC DNA]</scope>
    <source>
        <strain evidence="8 9">KYW382</strain>
    </source>
</reference>
<evidence type="ECO:0000256" key="4">
    <source>
        <dbReference type="ARBA" id="ARBA00022692"/>
    </source>
</evidence>
<sequence length="184" mass="20969">MRHSKLVPSVNAGSMADIAFLLLIFFLVTASISSDQGITRMLPKDCPTNDCDGFIAERNILQININNQNEIMVNNEIIPPEQLKDKVTFFVDNNGDSSCSYCHGKRNEKLSENPEKAVISIQYGKKSNYKTFIYVQDEITKAFYELRSEYSAHVLNKKPEDLTKEDMETVKKAYPFKISEAKTR</sequence>
<name>A0ABW7N0Q0_9FLAO</name>
<dbReference type="PANTHER" id="PTHR30558">
    <property type="entry name" value="EXBD MEMBRANE COMPONENT OF PMF-DRIVEN MACROMOLECULE IMPORT SYSTEM"/>
    <property type="match status" value="1"/>
</dbReference>
<keyword evidence="4 7" id="KW-0812">Transmembrane</keyword>